<keyword evidence="5 8" id="KW-0812">Transmembrane</keyword>
<feature type="transmembrane region" description="Helical" evidence="8">
    <location>
        <begin position="147"/>
        <end position="168"/>
    </location>
</feature>
<keyword evidence="3" id="KW-0813">Transport</keyword>
<evidence type="ECO:0000313" key="10">
    <source>
        <dbReference type="Proteomes" id="UP000254601"/>
    </source>
</evidence>
<evidence type="ECO:0000256" key="8">
    <source>
        <dbReference type="SAM" id="Phobius"/>
    </source>
</evidence>
<dbReference type="Pfam" id="PF01594">
    <property type="entry name" value="AI-2E_transport"/>
    <property type="match status" value="1"/>
</dbReference>
<keyword evidence="6 8" id="KW-1133">Transmembrane helix</keyword>
<evidence type="ECO:0000256" key="1">
    <source>
        <dbReference type="ARBA" id="ARBA00004651"/>
    </source>
</evidence>
<dbReference type="AlphaFoldDB" id="A0A380MXK6"/>
<sequence>MFESRIFWLILLGVFISLLYLLSPILTPFFLGALLAYLGDPLADRLEAVKVSRTWAVVIVFLGLIILMCLIVLVLIPAITSQIDTLGNRMPQYIDWMKSHFGSTLEKLFNISVKDFSIDNIKALMSEHIGSASQVARSFIGSLSGPIGIVITFLTYLFLTPVVTFYLLRDWDILVNKIDELIPRQYKAITHELMRRSDFVLSGFLRGQLLVMLALGIIYSVGLSIIGLDMAIVIGMFAGFVSFVPYLGLIVGIVIAGIMALLQFQDWAHPLGVGIVFVIAQVIEGTILTPKLVGDRTGLHPVAVLFSVLAGGQLFGFMGVLLALPVTAVINVFLSYFKNSYLSSDAYNEVSEESFKLPKEQYINHEKSE</sequence>
<keyword evidence="4" id="KW-1003">Cell membrane</keyword>
<reference evidence="9 10" key="1">
    <citation type="submission" date="2018-06" db="EMBL/GenBank/DDBJ databases">
        <authorList>
            <consortium name="Pathogen Informatics"/>
            <person name="Doyle S."/>
        </authorList>
    </citation>
    <scope>NUCLEOTIDE SEQUENCE [LARGE SCALE GENOMIC DNA]</scope>
    <source>
        <strain evidence="9 10">NCTC13337</strain>
    </source>
</reference>
<evidence type="ECO:0000256" key="3">
    <source>
        <dbReference type="ARBA" id="ARBA00022448"/>
    </source>
</evidence>
<accession>A0A380MXK6</accession>
<comment type="subcellular location">
    <subcellularLocation>
        <location evidence="1">Cell membrane</location>
        <topology evidence="1">Multi-pass membrane protein</topology>
    </subcellularLocation>
</comment>
<protein>
    <submittedName>
        <fullName evidence="9">Pheromone autoinducer 2 transporter</fullName>
    </submittedName>
</protein>
<feature type="transmembrane region" description="Helical" evidence="8">
    <location>
        <begin position="6"/>
        <end position="35"/>
    </location>
</feature>
<name>A0A380MXK6_9GAMM</name>
<keyword evidence="7 8" id="KW-0472">Membrane</keyword>
<feature type="transmembrane region" description="Helical" evidence="8">
    <location>
        <begin position="209"/>
        <end position="237"/>
    </location>
</feature>
<evidence type="ECO:0000256" key="2">
    <source>
        <dbReference type="ARBA" id="ARBA00009773"/>
    </source>
</evidence>
<evidence type="ECO:0000256" key="6">
    <source>
        <dbReference type="ARBA" id="ARBA00022989"/>
    </source>
</evidence>
<dbReference type="GO" id="GO:0055085">
    <property type="term" value="P:transmembrane transport"/>
    <property type="evidence" value="ECO:0007669"/>
    <property type="project" value="TreeGrafter"/>
</dbReference>
<comment type="similarity">
    <text evidence="2">Belongs to the autoinducer-2 exporter (AI-2E) (TC 2.A.86) family.</text>
</comment>
<dbReference type="InterPro" id="IPR002549">
    <property type="entry name" value="AI-2E-like"/>
</dbReference>
<evidence type="ECO:0000256" key="5">
    <source>
        <dbReference type="ARBA" id="ARBA00022692"/>
    </source>
</evidence>
<dbReference type="OrthoDB" id="5792512at2"/>
<organism evidence="9 10">
    <name type="scientific">Suttonella ornithocola</name>
    <dbReference type="NCBI Taxonomy" id="279832"/>
    <lineage>
        <taxon>Bacteria</taxon>
        <taxon>Pseudomonadati</taxon>
        <taxon>Pseudomonadota</taxon>
        <taxon>Gammaproteobacteria</taxon>
        <taxon>Cardiobacteriales</taxon>
        <taxon>Cardiobacteriaceae</taxon>
        <taxon>Suttonella</taxon>
    </lineage>
</organism>
<evidence type="ECO:0000256" key="7">
    <source>
        <dbReference type="ARBA" id="ARBA00023136"/>
    </source>
</evidence>
<dbReference type="PANTHER" id="PTHR21716:SF53">
    <property type="entry name" value="PERMEASE PERM-RELATED"/>
    <property type="match status" value="1"/>
</dbReference>
<proteinExistence type="inferred from homology"/>
<dbReference type="RefSeq" id="WP_115306129.1">
    <property type="nucleotide sequence ID" value="NZ_UHIC01000001.1"/>
</dbReference>
<feature type="transmembrane region" description="Helical" evidence="8">
    <location>
        <begin position="243"/>
        <end position="264"/>
    </location>
</feature>
<feature type="transmembrane region" description="Helical" evidence="8">
    <location>
        <begin position="313"/>
        <end position="334"/>
    </location>
</feature>
<dbReference type="GO" id="GO:0005886">
    <property type="term" value="C:plasma membrane"/>
    <property type="evidence" value="ECO:0007669"/>
    <property type="project" value="UniProtKB-SubCell"/>
</dbReference>
<dbReference type="Proteomes" id="UP000254601">
    <property type="component" value="Unassembled WGS sequence"/>
</dbReference>
<dbReference type="PANTHER" id="PTHR21716">
    <property type="entry name" value="TRANSMEMBRANE PROTEIN"/>
    <property type="match status" value="1"/>
</dbReference>
<dbReference type="EMBL" id="UHIC01000001">
    <property type="protein sequence ID" value="SUO97289.1"/>
    <property type="molecule type" value="Genomic_DNA"/>
</dbReference>
<keyword evidence="10" id="KW-1185">Reference proteome</keyword>
<evidence type="ECO:0000256" key="4">
    <source>
        <dbReference type="ARBA" id="ARBA00022475"/>
    </source>
</evidence>
<feature type="transmembrane region" description="Helical" evidence="8">
    <location>
        <begin position="55"/>
        <end position="79"/>
    </location>
</feature>
<evidence type="ECO:0000313" key="9">
    <source>
        <dbReference type="EMBL" id="SUO97289.1"/>
    </source>
</evidence>
<gene>
    <name evidence="9" type="primary">yhhT</name>
    <name evidence="9" type="ORF">NCTC13337_02345</name>
</gene>